<evidence type="ECO:0000256" key="8">
    <source>
        <dbReference type="ARBA" id="ARBA00023242"/>
    </source>
</evidence>
<gene>
    <name evidence="14" type="ORF">RDB_LOCUS134566</name>
</gene>
<dbReference type="PROSITE" id="PS50157">
    <property type="entry name" value="ZINC_FINGER_C2H2_2"/>
    <property type="match status" value="2"/>
</dbReference>
<dbReference type="SUPFAM" id="SSF57667">
    <property type="entry name" value="beta-beta-alpha zinc fingers"/>
    <property type="match status" value="1"/>
</dbReference>
<proteinExistence type="inferred from homology"/>
<reference evidence="14" key="1">
    <citation type="submission" date="2021-01" db="EMBL/GenBank/DDBJ databases">
        <authorList>
            <person name="Kaushik A."/>
        </authorList>
    </citation>
    <scope>NUCLEOTIDE SEQUENCE</scope>
    <source>
        <strain evidence="14">AG4-R118</strain>
    </source>
</reference>
<keyword evidence="6" id="KW-0805">Transcription regulation</keyword>
<dbReference type="Gene3D" id="3.30.160.60">
    <property type="entry name" value="Classic Zinc Finger"/>
    <property type="match status" value="2"/>
</dbReference>
<evidence type="ECO:0000256" key="10">
    <source>
        <dbReference type="PROSITE-ProRule" id="PRU00042"/>
    </source>
</evidence>
<dbReference type="GO" id="GO:0000978">
    <property type="term" value="F:RNA polymerase II cis-regulatory region sequence-specific DNA binding"/>
    <property type="evidence" value="ECO:0007669"/>
    <property type="project" value="TreeGrafter"/>
</dbReference>
<keyword evidence="5" id="KW-0862">Zinc</keyword>
<feature type="chain" id="PRO_5034633878" description="C2H2-type domain-containing protein" evidence="12">
    <location>
        <begin position="23"/>
        <end position="434"/>
    </location>
</feature>
<dbReference type="InterPro" id="IPR036236">
    <property type="entry name" value="Znf_C2H2_sf"/>
</dbReference>
<dbReference type="FunFam" id="3.30.160.60:FF:000446">
    <property type="entry name" value="Zinc finger protein"/>
    <property type="match status" value="1"/>
</dbReference>
<comment type="similarity">
    <text evidence="9">Belongs to the sal C2H2-type zinc-finger protein family.</text>
</comment>
<evidence type="ECO:0000313" key="14">
    <source>
        <dbReference type="EMBL" id="CAE6487813.1"/>
    </source>
</evidence>
<feature type="domain" description="C2H2-type" evidence="13">
    <location>
        <begin position="379"/>
        <end position="406"/>
    </location>
</feature>
<keyword evidence="8" id="KW-0539">Nucleus</keyword>
<dbReference type="AlphaFoldDB" id="A0A8H3H1Y8"/>
<keyword evidence="7" id="KW-0804">Transcription</keyword>
<dbReference type="PROSITE" id="PS00028">
    <property type="entry name" value="ZINC_FINGER_C2H2_1"/>
    <property type="match status" value="1"/>
</dbReference>
<dbReference type="GO" id="GO:0008270">
    <property type="term" value="F:zinc ion binding"/>
    <property type="evidence" value="ECO:0007669"/>
    <property type="project" value="UniProtKB-KW"/>
</dbReference>
<dbReference type="Pfam" id="PF00096">
    <property type="entry name" value="zf-C2H2"/>
    <property type="match status" value="2"/>
</dbReference>
<keyword evidence="3" id="KW-0677">Repeat</keyword>
<comment type="caution">
    <text evidence="14">The sequence shown here is derived from an EMBL/GenBank/DDBJ whole genome shotgun (WGS) entry which is preliminary data.</text>
</comment>
<dbReference type="EMBL" id="CAJMWX010001418">
    <property type="protein sequence ID" value="CAE6487813.1"/>
    <property type="molecule type" value="Genomic_DNA"/>
</dbReference>
<evidence type="ECO:0000256" key="6">
    <source>
        <dbReference type="ARBA" id="ARBA00023015"/>
    </source>
</evidence>
<feature type="domain" description="C2H2-type" evidence="13">
    <location>
        <begin position="407"/>
        <end position="434"/>
    </location>
</feature>
<evidence type="ECO:0000256" key="12">
    <source>
        <dbReference type="SAM" id="SignalP"/>
    </source>
</evidence>
<dbReference type="Proteomes" id="UP000663888">
    <property type="component" value="Unassembled WGS sequence"/>
</dbReference>
<evidence type="ECO:0000256" key="9">
    <source>
        <dbReference type="ARBA" id="ARBA00038474"/>
    </source>
</evidence>
<sequence length="434" mass="48243">MESWLFFLTIMAEALLMVTVLDFELEVELSPALNHIFKKLNRDLVGFSNSVLGATTRKLLETDLKPSSKNKKELPNQFGLTTGGIDNVLFKHTKPAQAMHKLIQPSSLESKMNHRWFPRAPVSKGYTCATHKGNIVGCATFFEHENYEYKLLCRGELYFRPKGTHTFRAGPIVPKEPGRLFVVKLDDSGLNVAVFCFEPSSRALGEVNGHAEFLPVQTSIASSQEAHGLEYTQGQGCVFDWVYGTRSSAHYPWDYNLRYDVGWMHSNPTTEELFASTDELLAECCPLPSNSQNPLRHSLEGLDSLGCFPSPDALGEIQVGFAHIELNYPDTQLANDTPPRPLPSTSSAQPTLPFPLAPAPQSEAPTSSTPSANKSVLRRTCGICNRVMRRPSALTIHMNAHLGHKPFQCSDCDYSSTNITNLQRHQQTRHARGN</sequence>
<dbReference type="PANTHER" id="PTHR23233:SF84">
    <property type="entry name" value="FI23031P1"/>
    <property type="match status" value="1"/>
</dbReference>
<comment type="subcellular location">
    <subcellularLocation>
        <location evidence="1">Nucleus</location>
    </subcellularLocation>
</comment>
<evidence type="ECO:0000256" key="3">
    <source>
        <dbReference type="ARBA" id="ARBA00022737"/>
    </source>
</evidence>
<dbReference type="SMART" id="SM00355">
    <property type="entry name" value="ZnF_C2H2"/>
    <property type="match status" value="2"/>
</dbReference>
<dbReference type="GO" id="GO:0005634">
    <property type="term" value="C:nucleus"/>
    <property type="evidence" value="ECO:0007669"/>
    <property type="project" value="UniProtKB-SubCell"/>
</dbReference>
<evidence type="ECO:0000256" key="7">
    <source>
        <dbReference type="ARBA" id="ARBA00023163"/>
    </source>
</evidence>
<feature type="compositionally biased region" description="Polar residues" evidence="11">
    <location>
        <begin position="363"/>
        <end position="374"/>
    </location>
</feature>
<evidence type="ECO:0000259" key="13">
    <source>
        <dbReference type="PROSITE" id="PS50157"/>
    </source>
</evidence>
<accession>A0A8H3H1Y8</accession>
<evidence type="ECO:0000313" key="15">
    <source>
        <dbReference type="Proteomes" id="UP000663888"/>
    </source>
</evidence>
<feature type="signal peptide" evidence="12">
    <location>
        <begin position="1"/>
        <end position="22"/>
    </location>
</feature>
<dbReference type="PANTHER" id="PTHR23233">
    <property type="entry name" value="SAL-LIKE PROTEIN"/>
    <property type="match status" value="1"/>
</dbReference>
<keyword evidence="2" id="KW-0479">Metal-binding</keyword>
<dbReference type="InterPro" id="IPR013087">
    <property type="entry name" value="Znf_C2H2_type"/>
</dbReference>
<evidence type="ECO:0000256" key="1">
    <source>
        <dbReference type="ARBA" id="ARBA00004123"/>
    </source>
</evidence>
<dbReference type="GO" id="GO:0000981">
    <property type="term" value="F:DNA-binding transcription factor activity, RNA polymerase II-specific"/>
    <property type="evidence" value="ECO:0007669"/>
    <property type="project" value="TreeGrafter"/>
</dbReference>
<evidence type="ECO:0000256" key="5">
    <source>
        <dbReference type="ARBA" id="ARBA00022833"/>
    </source>
</evidence>
<organism evidence="14 15">
    <name type="scientific">Rhizoctonia solani</name>
    <dbReference type="NCBI Taxonomy" id="456999"/>
    <lineage>
        <taxon>Eukaryota</taxon>
        <taxon>Fungi</taxon>
        <taxon>Dikarya</taxon>
        <taxon>Basidiomycota</taxon>
        <taxon>Agaricomycotina</taxon>
        <taxon>Agaricomycetes</taxon>
        <taxon>Cantharellales</taxon>
        <taxon>Ceratobasidiaceae</taxon>
        <taxon>Rhizoctonia</taxon>
    </lineage>
</organism>
<keyword evidence="4 10" id="KW-0863">Zinc-finger</keyword>
<feature type="region of interest" description="Disordered" evidence="11">
    <location>
        <begin position="330"/>
        <end position="374"/>
    </location>
</feature>
<name>A0A8H3H1Y8_9AGAM</name>
<evidence type="ECO:0000256" key="11">
    <source>
        <dbReference type="SAM" id="MobiDB-lite"/>
    </source>
</evidence>
<evidence type="ECO:0000256" key="4">
    <source>
        <dbReference type="ARBA" id="ARBA00022771"/>
    </source>
</evidence>
<evidence type="ECO:0000256" key="2">
    <source>
        <dbReference type="ARBA" id="ARBA00022723"/>
    </source>
</evidence>
<protein>
    <recommendedName>
        <fullName evidence="13">C2H2-type domain-containing protein</fullName>
    </recommendedName>
</protein>
<dbReference type="InterPro" id="IPR051565">
    <property type="entry name" value="Sal_C2H2-zinc-finger"/>
</dbReference>
<keyword evidence="12" id="KW-0732">Signal</keyword>